<gene>
    <name evidence="1" type="ORF">J0A67_03010</name>
</gene>
<accession>A0ABS3BKH6</accession>
<keyword evidence="2" id="KW-1185">Reference proteome</keyword>
<protein>
    <submittedName>
        <fullName evidence="1">Uncharacterized protein</fullName>
    </submittedName>
</protein>
<dbReference type="EMBL" id="JAFKCW010000001">
    <property type="protein sequence ID" value="MBN7799810.1"/>
    <property type="molecule type" value="Genomic_DNA"/>
</dbReference>
<sequence length="74" mass="7828">MIETLILIEGRNVTKDSLRSLSLSNAKQLVVGDAPGFGVILHLAATTLNDVNAAMLDFSKIEGVSGTTVLMLRS</sequence>
<name>A0ABS3BKH6_9BACT</name>
<proteinExistence type="predicted"/>
<reference evidence="1 2" key="1">
    <citation type="submission" date="2021-03" db="EMBL/GenBank/DDBJ databases">
        <title>novel species isolated from a fishpond in China.</title>
        <authorList>
            <person name="Lu H."/>
            <person name="Cai Z."/>
        </authorList>
    </citation>
    <scope>NUCLEOTIDE SEQUENCE [LARGE SCALE GENOMIC DNA]</scope>
    <source>
        <strain evidence="1 2">JCM 31546</strain>
    </source>
</reference>
<organism evidence="1 2">
    <name type="scientific">Algoriphagus aestuariicola</name>
    <dbReference type="NCBI Taxonomy" id="1852016"/>
    <lineage>
        <taxon>Bacteria</taxon>
        <taxon>Pseudomonadati</taxon>
        <taxon>Bacteroidota</taxon>
        <taxon>Cytophagia</taxon>
        <taxon>Cytophagales</taxon>
        <taxon>Cyclobacteriaceae</taxon>
        <taxon>Algoriphagus</taxon>
    </lineage>
</organism>
<dbReference type="RefSeq" id="WP_206567786.1">
    <property type="nucleotide sequence ID" value="NZ_JAFKCW010000001.1"/>
</dbReference>
<evidence type="ECO:0000313" key="1">
    <source>
        <dbReference type="EMBL" id="MBN7799810.1"/>
    </source>
</evidence>
<dbReference type="Proteomes" id="UP000664698">
    <property type="component" value="Unassembled WGS sequence"/>
</dbReference>
<evidence type="ECO:0000313" key="2">
    <source>
        <dbReference type="Proteomes" id="UP000664698"/>
    </source>
</evidence>
<comment type="caution">
    <text evidence="1">The sequence shown here is derived from an EMBL/GenBank/DDBJ whole genome shotgun (WGS) entry which is preliminary data.</text>
</comment>